<dbReference type="EMBL" id="JBBPBN010000057">
    <property type="protein sequence ID" value="KAK8988854.1"/>
    <property type="molecule type" value="Genomic_DNA"/>
</dbReference>
<accession>A0ABR2PKC2</accession>
<keyword evidence="2" id="KW-1185">Reference proteome</keyword>
<evidence type="ECO:0000313" key="1">
    <source>
        <dbReference type="EMBL" id="KAK8988854.1"/>
    </source>
</evidence>
<reference evidence="1 2" key="1">
    <citation type="journal article" date="2024" name="G3 (Bethesda)">
        <title>Genome assembly of Hibiscus sabdariffa L. provides insights into metabolisms of medicinal natural products.</title>
        <authorList>
            <person name="Kim T."/>
        </authorList>
    </citation>
    <scope>NUCLEOTIDE SEQUENCE [LARGE SCALE GENOMIC DNA]</scope>
    <source>
        <strain evidence="1">TK-2024</strain>
        <tissue evidence="1">Old leaves</tissue>
    </source>
</reference>
<dbReference type="Proteomes" id="UP001396334">
    <property type="component" value="Unassembled WGS sequence"/>
</dbReference>
<comment type="caution">
    <text evidence="1">The sequence shown here is derived from an EMBL/GenBank/DDBJ whole genome shotgun (WGS) entry which is preliminary data.</text>
</comment>
<name>A0ABR2PKC2_9ROSI</name>
<evidence type="ECO:0000313" key="2">
    <source>
        <dbReference type="Proteomes" id="UP001396334"/>
    </source>
</evidence>
<proteinExistence type="predicted"/>
<gene>
    <name evidence="1" type="ORF">V6N11_030228</name>
</gene>
<sequence length="92" mass="10717">MLNPRELRPPASTQHTLWDIKKSIIETQLIGHDKEVYDEEDLYPQSNLYPNDVCRVRELDGESGKWLGLVVIMGRRKEEEEMVAVRTVKEHG</sequence>
<protein>
    <submittedName>
        <fullName evidence="1">Uncharacterized protein</fullName>
    </submittedName>
</protein>
<organism evidence="1 2">
    <name type="scientific">Hibiscus sabdariffa</name>
    <name type="common">roselle</name>
    <dbReference type="NCBI Taxonomy" id="183260"/>
    <lineage>
        <taxon>Eukaryota</taxon>
        <taxon>Viridiplantae</taxon>
        <taxon>Streptophyta</taxon>
        <taxon>Embryophyta</taxon>
        <taxon>Tracheophyta</taxon>
        <taxon>Spermatophyta</taxon>
        <taxon>Magnoliopsida</taxon>
        <taxon>eudicotyledons</taxon>
        <taxon>Gunneridae</taxon>
        <taxon>Pentapetalae</taxon>
        <taxon>rosids</taxon>
        <taxon>malvids</taxon>
        <taxon>Malvales</taxon>
        <taxon>Malvaceae</taxon>
        <taxon>Malvoideae</taxon>
        <taxon>Hibiscus</taxon>
    </lineage>
</organism>